<accession>A0ABP9BG99</accession>
<dbReference type="Gene3D" id="1.10.357.10">
    <property type="entry name" value="Tetracycline Repressor, domain 2"/>
    <property type="match status" value="1"/>
</dbReference>
<evidence type="ECO:0000256" key="2">
    <source>
        <dbReference type="ARBA" id="ARBA00023125"/>
    </source>
</evidence>
<keyword evidence="1" id="KW-0805">Transcription regulation</keyword>
<gene>
    <name evidence="6" type="ORF">GCM10023329_53860</name>
</gene>
<dbReference type="PROSITE" id="PS50977">
    <property type="entry name" value="HTH_TETR_2"/>
    <property type="match status" value="1"/>
</dbReference>
<comment type="caution">
    <text evidence="6">The sequence shown here is derived from an EMBL/GenBank/DDBJ whole genome shotgun (WGS) entry which is preliminary data.</text>
</comment>
<evidence type="ECO:0000256" key="1">
    <source>
        <dbReference type="ARBA" id="ARBA00023015"/>
    </source>
</evidence>
<feature type="DNA-binding region" description="H-T-H motif" evidence="4">
    <location>
        <begin position="29"/>
        <end position="48"/>
    </location>
</feature>
<dbReference type="Pfam" id="PF00440">
    <property type="entry name" value="TetR_N"/>
    <property type="match status" value="1"/>
</dbReference>
<dbReference type="Proteomes" id="UP001501147">
    <property type="component" value="Unassembled WGS sequence"/>
</dbReference>
<feature type="domain" description="HTH tetR-type" evidence="5">
    <location>
        <begin position="8"/>
        <end position="66"/>
    </location>
</feature>
<evidence type="ECO:0000259" key="5">
    <source>
        <dbReference type="PROSITE" id="PS50977"/>
    </source>
</evidence>
<evidence type="ECO:0000256" key="4">
    <source>
        <dbReference type="PROSITE-ProRule" id="PRU00335"/>
    </source>
</evidence>
<sequence length="184" mass="19987">MADSGTRTRTRRAIVDAAVTLLAKDSGASLADVAAAAGVGRTTVHRYFPERSDLLAAIGADVLEKVQAAAEAARLDEGPAPEALGRLCQEYFELGAGLTLMFDSPQLMTWSGWEEETSADRALCRLVERGRAEGTLDAELTPEWAQNVLWSLLYSAWELSRRREASKHTALSLCLRTLRKALAP</sequence>
<keyword evidence="7" id="KW-1185">Reference proteome</keyword>
<keyword evidence="3" id="KW-0804">Transcription</keyword>
<evidence type="ECO:0000313" key="7">
    <source>
        <dbReference type="Proteomes" id="UP001501147"/>
    </source>
</evidence>
<dbReference type="PANTHER" id="PTHR30055:SF234">
    <property type="entry name" value="HTH-TYPE TRANSCRIPTIONAL REGULATOR BETI"/>
    <property type="match status" value="1"/>
</dbReference>
<dbReference type="InterPro" id="IPR001647">
    <property type="entry name" value="HTH_TetR"/>
</dbReference>
<name>A0ABP9BG99_9ACTN</name>
<dbReference type="SUPFAM" id="SSF46689">
    <property type="entry name" value="Homeodomain-like"/>
    <property type="match status" value="1"/>
</dbReference>
<dbReference type="InterPro" id="IPR009057">
    <property type="entry name" value="Homeodomain-like_sf"/>
</dbReference>
<evidence type="ECO:0000256" key="3">
    <source>
        <dbReference type="ARBA" id="ARBA00023163"/>
    </source>
</evidence>
<protein>
    <submittedName>
        <fullName evidence="6">TetR/AcrR family transcriptional regulator</fullName>
    </submittedName>
</protein>
<dbReference type="PANTHER" id="PTHR30055">
    <property type="entry name" value="HTH-TYPE TRANSCRIPTIONAL REGULATOR RUTR"/>
    <property type="match status" value="1"/>
</dbReference>
<dbReference type="EMBL" id="BAABJV010000024">
    <property type="protein sequence ID" value="GAA4794512.1"/>
    <property type="molecule type" value="Genomic_DNA"/>
</dbReference>
<proteinExistence type="predicted"/>
<keyword evidence="2 4" id="KW-0238">DNA-binding</keyword>
<reference evidence="7" key="1">
    <citation type="journal article" date="2019" name="Int. J. Syst. Evol. Microbiol.">
        <title>The Global Catalogue of Microorganisms (GCM) 10K type strain sequencing project: providing services to taxonomists for standard genome sequencing and annotation.</title>
        <authorList>
            <consortium name="The Broad Institute Genomics Platform"/>
            <consortium name="The Broad Institute Genome Sequencing Center for Infectious Disease"/>
            <person name="Wu L."/>
            <person name="Ma J."/>
        </authorList>
    </citation>
    <scope>NUCLEOTIDE SEQUENCE [LARGE SCALE GENOMIC DNA]</scope>
    <source>
        <strain evidence="7">JCM 18324</strain>
    </source>
</reference>
<evidence type="ECO:0000313" key="6">
    <source>
        <dbReference type="EMBL" id="GAA4794512.1"/>
    </source>
</evidence>
<organism evidence="6 7">
    <name type="scientific">Streptomyces sanyensis</name>
    <dbReference type="NCBI Taxonomy" id="568869"/>
    <lineage>
        <taxon>Bacteria</taxon>
        <taxon>Bacillati</taxon>
        <taxon>Actinomycetota</taxon>
        <taxon>Actinomycetes</taxon>
        <taxon>Kitasatosporales</taxon>
        <taxon>Streptomycetaceae</taxon>
        <taxon>Streptomyces</taxon>
    </lineage>
</organism>
<dbReference type="InterPro" id="IPR050109">
    <property type="entry name" value="HTH-type_TetR-like_transc_reg"/>
</dbReference>